<accession>A0A1V4HZ68</accession>
<reference evidence="2 3" key="1">
    <citation type="submission" date="2017-02" db="EMBL/GenBank/DDBJ databases">
        <title>Genome sequence of the nitrite-oxidizing bacterium Nitrobacter vulgaris strain Ab1.</title>
        <authorList>
            <person name="Mellbye B.L."/>
            <person name="Davis E.W."/>
            <person name="Spieck E."/>
            <person name="Chang J.H."/>
            <person name="Bottomley P.J."/>
            <person name="Sayavedra-Soto L.A."/>
        </authorList>
    </citation>
    <scope>NUCLEOTIDE SEQUENCE [LARGE SCALE GENOMIC DNA]</scope>
    <source>
        <strain evidence="2 3">Ab1</strain>
    </source>
</reference>
<feature type="region of interest" description="Disordered" evidence="1">
    <location>
        <begin position="1"/>
        <end position="61"/>
    </location>
</feature>
<gene>
    <name evidence="2" type="ORF">B2M20_10085</name>
</gene>
<proteinExistence type="predicted"/>
<feature type="compositionally biased region" description="Basic residues" evidence="1">
    <location>
        <begin position="49"/>
        <end position="61"/>
    </location>
</feature>
<name>A0A1V4HZ68_NITVU</name>
<keyword evidence="3" id="KW-1185">Reference proteome</keyword>
<evidence type="ECO:0000313" key="3">
    <source>
        <dbReference type="Proteomes" id="UP000189940"/>
    </source>
</evidence>
<evidence type="ECO:0000256" key="1">
    <source>
        <dbReference type="SAM" id="MobiDB-lite"/>
    </source>
</evidence>
<dbReference type="Proteomes" id="UP000189940">
    <property type="component" value="Unassembled WGS sequence"/>
</dbReference>
<protein>
    <submittedName>
        <fullName evidence="2">Uncharacterized protein</fullName>
    </submittedName>
</protein>
<dbReference type="STRING" id="29421.B2M20_10085"/>
<comment type="caution">
    <text evidence="2">The sequence shown here is derived from an EMBL/GenBank/DDBJ whole genome shotgun (WGS) entry which is preliminary data.</text>
</comment>
<evidence type="ECO:0000313" key="2">
    <source>
        <dbReference type="EMBL" id="OPH82870.1"/>
    </source>
</evidence>
<organism evidence="2 3">
    <name type="scientific">Nitrobacter vulgaris</name>
    <dbReference type="NCBI Taxonomy" id="29421"/>
    <lineage>
        <taxon>Bacteria</taxon>
        <taxon>Pseudomonadati</taxon>
        <taxon>Pseudomonadota</taxon>
        <taxon>Alphaproteobacteria</taxon>
        <taxon>Hyphomicrobiales</taxon>
        <taxon>Nitrobacteraceae</taxon>
        <taxon>Nitrobacter</taxon>
    </lineage>
</organism>
<sequence length="61" mass="6489">MGELSSAGASPNDYHDKLTQSAQITRRVNPAGQVFVPAETARDGSGRPARARQRHGLRSSA</sequence>
<dbReference type="AlphaFoldDB" id="A0A1V4HZ68"/>
<dbReference type="EMBL" id="MWPQ01000040">
    <property type="protein sequence ID" value="OPH82870.1"/>
    <property type="molecule type" value="Genomic_DNA"/>
</dbReference>